<accession>A0ABY9S5C9</accession>
<dbReference type="EMBL" id="CP133838">
    <property type="protein sequence ID" value="WMY72723.1"/>
    <property type="molecule type" value="Genomic_DNA"/>
</dbReference>
<reference evidence="1 2" key="1">
    <citation type="submission" date="2023-09" db="EMBL/GenBank/DDBJ databases">
        <title>Buttiauxella selenatireducens sp. nov., isolated from the rhizosphere of Cardamine hupingshanesis.</title>
        <authorList>
            <person name="Zhang S."/>
            <person name="Xu Z."/>
            <person name="Wang H."/>
            <person name="Guo Y."/>
        </authorList>
    </citation>
    <scope>NUCLEOTIDE SEQUENCE [LARGE SCALE GENOMIC DNA]</scope>
    <source>
        <strain evidence="1 2">R73</strain>
    </source>
</reference>
<proteinExistence type="predicted"/>
<sequence>MRITIESPGQYYEQVVTELRRRITASVSIVEYDEIWNTEITGPSIVIQFEDAHPGTRQATGRYTHRQIITAHCLIPVSVPKATLTATDLACEVERIIDLNRFGIDPKCVGAPDIQVSGDTSYLFGFDGVVARGVQWIQPLYLGQDYFADEETRGSVWLAMNPKDPDDKNAYSKIFPGDATG</sequence>
<dbReference type="RefSeq" id="WP_309874844.1">
    <property type="nucleotide sequence ID" value="NZ_CP133838.1"/>
</dbReference>
<evidence type="ECO:0000313" key="1">
    <source>
        <dbReference type="EMBL" id="WMY72723.1"/>
    </source>
</evidence>
<keyword evidence="2" id="KW-1185">Reference proteome</keyword>
<organism evidence="1 2">
    <name type="scientific">Buttiauxella selenatireducens</name>
    <dbReference type="NCBI Taxonomy" id="3073902"/>
    <lineage>
        <taxon>Bacteria</taxon>
        <taxon>Pseudomonadati</taxon>
        <taxon>Pseudomonadota</taxon>
        <taxon>Gammaproteobacteria</taxon>
        <taxon>Enterobacterales</taxon>
        <taxon>Enterobacteriaceae</taxon>
        <taxon>Buttiauxella</taxon>
    </lineage>
</organism>
<name>A0ABY9S5C9_9ENTR</name>
<gene>
    <name evidence="1" type="ORF">RHD99_14705</name>
</gene>
<protein>
    <submittedName>
        <fullName evidence="1">Uncharacterized protein</fullName>
    </submittedName>
</protein>
<evidence type="ECO:0000313" key="2">
    <source>
        <dbReference type="Proteomes" id="UP001246690"/>
    </source>
</evidence>
<dbReference type="Proteomes" id="UP001246690">
    <property type="component" value="Chromosome"/>
</dbReference>